<gene>
    <name evidence="1" type="ordered locus">Metev_1071</name>
</gene>
<sequence>MESKYHIETGTLYINGYITPAYKFEKNEIGTCSTCNFEMVSISYHIYKNCYLVVTECVSCKKLYLNIFNNKWDWQNEIPLKMLNSKSLKQSEDVKSQKNNTNDIDGYNELEMLNNIPVKQMRTIFSPTEIEAMFAKARGEEYTRQYLYRARKKYQDFEDVFGIRLTI</sequence>
<dbReference type="Proteomes" id="UP000000391">
    <property type="component" value="Chromosome"/>
</dbReference>
<reference evidence="1 2" key="1">
    <citation type="submission" date="2010-06" db="EMBL/GenBank/DDBJ databases">
        <title>Complete sequence chromosome of Methanohalobium evestigatum Z-7303.</title>
        <authorList>
            <consortium name="US DOE Joint Genome Institute"/>
            <person name="Lucas S."/>
            <person name="Copeland A."/>
            <person name="Lapidus A."/>
            <person name="Cheng J.-F."/>
            <person name="Bruce D."/>
            <person name="Goodwin L."/>
            <person name="Pitluck S."/>
            <person name="Saunders E."/>
            <person name="Detter J.C."/>
            <person name="Han C."/>
            <person name="Tapia R."/>
            <person name="Land M."/>
            <person name="Hauser L."/>
            <person name="Kyrpides N."/>
            <person name="Mikhailova N."/>
            <person name="Sieprawska-Lupa M."/>
            <person name="Whitman W.B."/>
            <person name="Anderson I."/>
            <person name="Woyke T."/>
        </authorList>
    </citation>
    <scope>NUCLEOTIDE SEQUENCE [LARGE SCALE GENOMIC DNA]</scope>
    <source>
        <strain evidence="2">ATCC BAA-1072 / DSM 3721 / NBRC 107634 / OCM 161 / Z-7303</strain>
    </source>
</reference>
<dbReference type="AlphaFoldDB" id="D7E909"/>
<organism evidence="1 2">
    <name type="scientific">Methanohalobium evestigatum (strain ATCC BAA-1072 / DSM 3721 / NBRC 107634 / OCM 161 / Z-7303)</name>
    <dbReference type="NCBI Taxonomy" id="644295"/>
    <lineage>
        <taxon>Archaea</taxon>
        <taxon>Methanobacteriati</taxon>
        <taxon>Methanobacteriota</taxon>
        <taxon>Stenosarchaea group</taxon>
        <taxon>Methanomicrobia</taxon>
        <taxon>Methanosarcinales</taxon>
        <taxon>Methanosarcinaceae</taxon>
        <taxon>Methanohalobium</taxon>
    </lineage>
</organism>
<proteinExistence type="predicted"/>
<evidence type="ECO:0000313" key="1">
    <source>
        <dbReference type="EMBL" id="ADI73957.1"/>
    </source>
</evidence>
<dbReference type="KEGG" id="mev:Metev_1071"/>
<dbReference type="EMBL" id="CP002069">
    <property type="protein sequence ID" value="ADI73957.1"/>
    <property type="molecule type" value="Genomic_DNA"/>
</dbReference>
<dbReference type="OrthoDB" id="147999at2157"/>
<dbReference type="GeneID" id="9346701"/>
<dbReference type="HOGENOM" id="CLU_1700287_0_0_2"/>
<evidence type="ECO:0000313" key="2">
    <source>
        <dbReference type="Proteomes" id="UP000000391"/>
    </source>
</evidence>
<keyword evidence="2" id="KW-1185">Reference proteome</keyword>
<dbReference type="RefSeq" id="WP_013194524.1">
    <property type="nucleotide sequence ID" value="NC_014253.1"/>
</dbReference>
<protein>
    <submittedName>
        <fullName evidence="1">Uncharacterized protein</fullName>
    </submittedName>
</protein>
<name>D7E909_METEZ</name>
<accession>D7E909</accession>
<dbReference type="STRING" id="644295.Metev_1071"/>